<keyword evidence="2" id="KW-0805">Transcription regulation</keyword>
<accession>A0ABR1LJZ8</accession>
<dbReference type="PROSITE" id="PS51526">
    <property type="entry name" value="RFX_DBD"/>
    <property type="match status" value="1"/>
</dbReference>
<dbReference type="InterPro" id="IPR052406">
    <property type="entry name" value="Chromatin_Remodeling_Comp"/>
</dbReference>
<organism evidence="8 9">
    <name type="scientific">Phyllosticta citribraziliensis</name>
    <dbReference type="NCBI Taxonomy" id="989973"/>
    <lineage>
        <taxon>Eukaryota</taxon>
        <taxon>Fungi</taxon>
        <taxon>Dikarya</taxon>
        <taxon>Ascomycota</taxon>
        <taxon>Pezizomycotina</taxon>
        <taxon>Dothideomycetes</taxon>
        <taxon>Dothideomycetes incertae sedis</taxon>
        <taxon>Botryosphaeriales</taxon>
        <taxon>Phyllostictaceae</taxon>
        <taxon>Phyllosticta</taxon>
    </lineage>
</organism>
<keyword evidence="1" id="KW-0156">Chromatin regulator</keyword>
<evidence type="ECO:0000313" key="9">
    <source>
        <dbReference type="Proteomes" id="UP001360953"/>
    </source>
</evidence>
<evidence type="ECO:0000313" key="8">
    <source>
        <dbReference type="EMBL" id="KAK7534963.1"/>
    </source>
</evidence>
<dbReference type="PROSITE" id="PS51011">
    <property type="entry name" value="ARID"/>
    <property type="match status" value="1"/>
</dbReference>
<feature type="domain" description="RFX-type winged-helix" evidence="7">
    <location>
        <begin position="670"/>
        <end position="774"/>
    </location>
</feature>
<evidence type="ECO:0000259" key="6">
    <source>
        <dbReference type="PROSITE" id="PS51011"/>
    </source>
</evidence>
<feature type="region of interest" description="Disordered" evidence="5">
    <location>
        <begin position="705"/>
        <end position="735"/>
    </location>
</feature>
<dbReference type="RefSeq" id="XP_066653688.1">
    <property type="nucleotide sequence ID" value="XM_066798265.1"/>
</dbReference>
<feature type="compositionally biased region" description="Polar residues" evidence="5">
    <location>
        <begin position="227"/>
        <end position="262"/>
    </location>
</feature>
<dbReference type="InterPro" id="IPR036431">
    <property type="entry name" value="ARID_dom_sf"/>
</dbReference>
<feature type="domain" description="ARID" evidence="6">
    <location>
        <begin position="16"/>
        <end position="113"/>
    </location>
</feature>
<dbReference type="InterPro" id="IPR001606">
    <property type="entry name" value="ARID_dom"/>
</dbReference>
<dbReference type="GeneID" id="92031171"/>
<reference evidence="8 9" key="1">
    <citation type="submission" date="2024-04" db="EMBL/GenBank/DDBJ databases">
        <title>Phyllosticta paracitricarpa is synonymous to the EU quarantine fungus P. citricarpa based on phylogenomic analyses.</title>
        <authorList>
            <consortium name="Lawrence Berkeley National Laboratory"/>
            <person name="Van ingen-buijs V.A."/>
            <person name="Van westerhoven A.C."/>
            <person name="Haridas S."/>
            <person name="Skiadas P."/>
            <person name="Martin F."/>
            <person name="Groenewald J.Z."/>
            <person name="Crous P.W."/>
            <person name="Seidl M.F."/>
        </authorList>
    </citation>
    <scope>NUCLEOTIDE SEQUENCE [LARGE SCALE GENOMIC DNA]</scope>
    <source>
        <strain evidence="8 9">CPC 17464</strain>
    </source>
</reference>
<dbReference type="CDD" id="cd16100">
    <property type="entry name" value="ARID"/>
    <property type="match status" value="1"/>
</dbReference>
<evidence type="ECO:0000256" key="4">
    <source>
        <dbReference type="ARBA" id="ARBA00023242"/>
    </source>
</evidence>
<evidence type="ECO:0000256" key="1">
    <source>
        <dbReference type="ARBA" id="ARBA00022853"/>
    </source>
</evidence>
<evidence type="ECO:0000259" key="7">
    <source>
        <dbReference type="PROSITE" id="PS51526"/>
    </source>
</evidence>
<gene>
    <name evidence="8" type="ORF">J3D65DRAFT_604387</name>
</gene>
<protein>
    <submittedName>
        <fullName evidence="8">RSC complex subunit Rsc9</fullName>
    </submittedName>
</protein>
<dbReference type="SMART" id="SM00501">
    <property type="entry name" value="BRIGHT"/>
    <property type="match status" value="1"/>
</dbReference>
<keyword evidence="9" id="KW-1185">Reference proteome</keyword>
<dbReference type="Gene3D" id="1.10.150.60">
    <property type="entry name" value="ARID DNA-binding domain"/>
    <property type="match status" value="1"/>
</dbReference>
<dbReference type="SUPFAM" id="SSF48371">
    <property type="entry name" value="ARM repeat"/>
    <property type="match status" value="1"/>
</dbReference>
<feature type="region of interest" description="Disordered" evidence="5">
    <location>
        <begin position="155"/>
        <end position="262"/>
    </location>
</feature>
<feature type="compositionally biased region" description="Polar residues" evidence="5">
    <location>
        <begin position="706"/>
        <end position="725"/>
    </location>
</feature>
<dbReference type="SUPFAM" id="SSF46774">
    <property type="entry name" value="ARID-like"/>
    <property type="match status" value="1"/>
</dbReference>
<evidence type="ECO:0000256" key="3">
    <source>
        <dbReference type="ARBA" id="ARBA00023163"/>
    </source>
</evidence>
<comment type="caution">
    <text evidence="8">The sequence shown here is derived from an EMBL/GenBank/DDBJ whole genome shotgun (WGS) entry which is preliminary data.</text>
</comment>
<dbReference type="Proteomes" id="UP001360953">
    <property type="component" value="Unassembled WGS sequence"/>
</dbReference>
<proteinExistence type="predicted"/>
<keyword evidence="3" id="KW-0804">Transcription</keyword>
<dbReference type="PANTHER" id="PTHR22970">
    <property type="entry name" value="AT-RICH INTERACTIVE DOMAIN-CONTAINING PROTEIN 2"/>
    <property type="match status" value="1"/>
</dbReference>
<dbReference type="SMART" id="SM01014">
    <property type="entry name" value="ARID"/>
    <property type="match status" value="1"/>
</dbReference>
<feature type="region of interest" description="Disordered" evidence="5">
    <location>
        <begin position="887"/>
        <end position="930"/>
    </location>
</feature>
<dbReference type="Pfam" id="PF01388">
    <property type="entry name" value="ARID"/>
    <property type="match status" value="1"/>
</dbReference>
<dbReference type="PANTHER" id="PTHR22970:SF14">
    <property type="entry name" value="AT-RICH INTERACTIVE DOMAIN-CONTAINING PROTEIN 2"/>
    <property type="match status" value="1"/>
</dbReference>
<sequence length="1048" mass="115755">MAPARPREPSTDTSSSSSYDDFLTRLEHYHASRGTTLERDPKIGQRQINLLRLYERVCEEGGYDRVSDTKNNRLAWRRIAAEFLPSHANPPTQAFLIKTIYYKNLACVRPCIPHRIRAREADRQRSAYEITNFHGKEPPPKEILEDVSARGGDLLTRTKENFVGSTKRGSENLANGQEKDSDESEDDEQKTPKEDKMDVDEPGSTGGRVTRALRNAPPQRVLFQPEASATRQTRSSGHHNSPTPATNSYSQQNGVHGTSGNITSLIANYEPKPVLPSNVKPVTTPSNNPDYFRNLRNKLASRKSGLSYPNKGMMLPGTGFAGPNIYIRALLALKSGNVEEEAYALHHLVKISHERGDKYRFDGFPGLAEALVERLLEISTLFYGVRWEICYVEDDSLLQRNDTLNGISGTSDILNKIHSHALLALTDDEVQTKDFSEALGRIHEAGLVVRNLVMLDANAYYVSQLPQIRDFITIALNLPRRASVVELKHYALEIAEQLTRYWIINSDHPLYQTLLAQLDSNDRALIITSLRALSRIAMSASPSYELLGIPTRIVQQVCEWMLVEDEHLREACLDFLYLYTTTTENVATLAESVDIEGLVRVLTRLLLHNAQSTRMPAPSRLPARAPPPAPETAAKLAGAVIDQLIAVDEPDRSSQWYVNFAKCPRKRSDKLHRLKTCFEEDPSGEITQIALWTAYNAAFNGPIQKAQAQHQASSLPSTPGSNAPPANQGKPPKPLMAAKDFITNVSTTFPTASAQVVNSGGTSKYTIKGIRPRTIPVDLRNRPFIKCMWLSDSAFSDGSKARGEECGEFVKEAKQMWDHVLSTHLGCSKDANGKWHVEDSPTNGVKEESATPDKKYDCLWGGCRRFSRNGEGAAVLDVARHVITHLPDGSEKAPQRNQHNRSVAASAVPARTTDQHPQQASYGPYGPSNGRHVGFNGTRMDHLSEMKWLNTAFDGLTVAQGLSGGSVMVLRNLARRLAVVSAGRGAEAGVDVDAGDGGGEKTVSVQGENLVRKAFAPVMEELFFVMAHNQSLKEALHDLICEVVDVDG</sequence>
<dbReference type="EMBL" id="JBBPEH010000008">
    <property type="protein sequence ID" value="KAK7534963.1"/>
    <property type="molecule type" value="Genomic_DNA"/>
</dbReference>
<evidence type="ECO:0000256" key="2">
    <source>
        <dbReference type="ARBA" id="ARBA00023015"/>
    </source>
</evidence>
<evidence type="ECO:0000256" key="5">
    <source>
        <dbReference type="SAM" id="MobiDB-lite"/>
    </source>
</evidence>
<dbReference type="InterPro" id="IPR003150">
    <property type="entry name" value="DNA-bd_RFX"/>
</dbReference>
<dbReference type="InterPro" id="IPR016024">
    <property type="entry name" value="ARM-type_fold"/>
</dbReference>
<keyword evidence="4" id="KW-0539">Nucleus</keyword>
<name>A0ABR1LJZ8_9PEZI</name>